<dbReference type="KEGG" id="rbc:BN938_2181"/>
<sequence>MNKHWLILVVLVIANIFGCSSAKTTPDPQKLIGKEIVLPKNGLWKILNRDTTFVPNGSIPTILAYYNTKGCSSCRLKELSYWKTIADEILTKHKDSDTSKVNIVLIFSTGKEIRDVILNLRLNKFPIPVLCDTEKEFEHANLLPAQEQFHYFLLDRDMRIVRMGAPFYNEKIWMQYKQEIVRLNNSSLSD</sequence>
<dbReference type="HOGENOM" id="CLU_093828_0_0_10"/>
<reference evidence="2 3" key="1">
    <citation type="journal article" date="2015" name="Genome Announc.">
        <title>Complete Genome Sequence of the Novel Leech Symbiont Mucinivorans hirudinis M3T.</title>
        <authorList>
            <person name="Nelson M.C."/>
            <person name="Bomar L."/>
            <person name="Graf J."/>
        </authorList>
    </citation>
    <scope>NUCLEOTIDE SEQUENCE [LARGE SCALE GENOMIC DNA]</scope>
    <source>
        <strain evidence="3">M3</strain>
    </source>
</reference>
<dbReference type="EMBL" id="HG934468">
    <property type="protein sequence ID" value="CDN32254.1"/>
    <property type="molecule type" value="Genomic_DNA"/>
</dbReference>
<dbReference type="Proteomes" id="UP000027616">
    <property type="component" value="Chromosome I"/>
</dbReference>
<feature type="signal peptide" evidence="1">
    <location>
        <begin position="1"/>
        <end position="22"/>
    </location>
</feature>
<name>A0A060RE01_9BACT</name>
<dbReference type="OrthoDB" id="1100417at2"/>
<evidence type="ECO:0008006" key="4">
    <source>
        <dbReference type="Google" id="ProtNLM"/>
    </source>
</evidence>
<protein>
    <recommendedName>
        <fullName evidence="4">Thioredoxin domain-containing protein</fullName>
    </recommendedName>
</protein>
<evidence type="ECO:0000313" key="3">
    <source>
        <dbReference type="Proteomes" id="UP000027616"/>
    </source>
</evidence>
<gene>
    <name evidence="2" type="ORF">BN938_2181</name>
</gene>
<keyword evidence="1" id="KW-0732">Signal</keyword>
<evidence type="ECO:0000256" key="1">
    <source>
        <dbReference type="SAM" id="SignalP"/>
    </source>
</evidence>
<accession>A0A060RE01</accession>
<keyword evidence="3" id="KW-1185">Reference proteome</keyword>
<proteinExistence type="predicted"/>
<dbReference type="AlphaFoldDB" id="A0A060RE01"/>
<organism evidence="2 3">
    <name type="scientific">Mucinivorans hirudinis</name>
    <dbReference type="NCBI Taxonomy" id="1433126"/>
    <lineage>
        <taxon>Bacteria</taxon>
        <taxon>Pseudomonadati</taxon>
        <taxon>Bacteroidota</taxon>
        <taxon>Bacteroidia</taxon>
        <taxon>Bacteroidales</taxon>
        <taxon>Rikenellaceae</taxon>
        <taxon>Mucinivorans</taxon>
    </lineage>
</organism>
<dbReference type="eggNOG" id="ENOG5031RG1">
    <property type="taxonomic scope" value="Bacteria"/>
</dbReference>
<feature type="chain" id="PRO_5001589620" description="Thioredoxin domain-containing protein" evidence="1">
    <location>
        <begin position="23"/>
        <end position="190"/>
    </location>
</feature>
<evidence type="ECO:0000313" key="2">
    <source>
        <dbReference type="EMBL" id="CDN32254.1"/>
    </source>
</evidence>
<dbReference type="STRING" id="1433126.BN938_2181"/>